<accession>A0A6A6WP07</accession>
<dbReference type="SUPFAM" id="SSF56112">
    <property type="entry name" value="Protein kinase-like (PK-like)"/>
    <property type="match status" value="1"/>
</dbReference>
<evidence type="ECO:0000313" key="3">
    <source>
        <dbReference type="Proteomes" id="UP000799757"/>
    </source>
</evidence>
<proteinExistence type="predicted"/>
<keyword evidence="3" id="KW-1185">Reference proteome</keyword>
<feature type="domain" description="Aminoglycoside phosphotransferase" evidence="1">
    <location>
        <begin position="83"/>
        <end position="253"/>
    </location>
</feature>
<dbReference type="PANTHER" id="PTHR21310:SF54">
    <property type="entry name" value="AMINOGLYCOSIDE PHOSPHOTRANSFERASE DOMAIN-CONTAINING PROTEIN"/>
    <property type="match status" value="1"/>
</dbReference>
<sequence>MAALPRAPSAEFLDASQTQTAFLDSTWFKTHGLKYSLPSPDQVRARCPRSGPAYSRPIARFEEFDLAVKFGDRVTTSEALCLRMVKRLLPTQVPVPEVYGWKVEQGQVFLYMQLIRGPTLLEQWGSMNYQDKQSVCSHLCQILQSLRTIPQNLSKKFVGPFLGGRSNDRVLEFKPSNGPWPSVASFHNWLSWVWRRHAPEPEKIADPFRQLLKDDSGIVLTHGDLHQSNIIVSETSPVYVLAIVDWEQSGWYPDYWEHCKTTYTVAEWDDWFSGGWIDLILPPNPTAQEAFDFYTKALGP</sequence>
<dbReference type="OrthoDB" id="5404599at2759"/>
<protein>
    <submittedName>
        <fullName evidence="2">Phosphotransferase enzyme family protein</fullName>
    </submittedName>
</protein>
<keyword evidence="2" id="KW-0808">Transferase</keyword>
<dbReference type="InterPro" id="IPR002575">
    <property type="entry name" value="Aminoglycoside_PTrfase"/>
</dbReference>
<dbReference type="EMBL" id="MU002839">
    <property type="protein sequence ID" value="KAF2785577.1"/>
    <property type="molecule type" value="Genomic_DNA"/>
</dbReference>
<evidence type="ECO:0000259" key="1">
    <source>
        <dbReference type="Pfam" id="PF01636"/>
    </source>
</evidence>
<evidence type="ECO:0000313" key="2">
    <source>
        <dbReference type="EMBL" id="KAF2785577.1"/>
    </source>
</evidence>
<dbReference type="AlphaFoldDB" id="A0A6A6WP07"/>
<dbReference type="Pfam" id="PF01636">
    <property type="entry name" value="APH"/>
    <property type="match status" value="1"/>
</dbReference>
<reference evidence="2" key="1">
    <citation type="journal article" date="2020" name="Stud. Mycol.">
        <title>101 Dothideomycetes genomes: a test case for predicting lifestyles and emergence of pathogens.</title>
        <authorList>
            <person name="Haridas S."/>
            <person name="Albert R."/>
            <person name="Binder M."/>
            <person name="Bloem J."/>
            <person name="Labutti K."/>
            <person name="Salamov A."/>
            <person name="Andreopoulos B."/>
            <person name="Baker S."/>
            <person name="Barry K."/>
            <person name="Bills G."/>
            <person name="Bluhm B."/>
            <person name="Cannon C."/>
            <person name="Castanera R."/>
            <person name="Culley D."/>
            <person name="Daum C."/>
            <person name="Ezra D."/>
            <person name="Gonzalez J."/>
            <person name="Henrissat B."/>
            <person name="Kuo A."/>
            <person name="Liang C."/>
            <person name="Lipzen A."/>
            <person name="Lutzoni F."/>
            <person name="Magnuson J."/>
            <person name="Mondo S."/>
            <person name="Nolan M."/>
            <person name="Ohm R."/>
            <person name="Pangilinan J."/>
            <person name="Park H.-J."/>
            <person name="Ramirez L."/>
            <person name="Alfaro M."/>
            <person name="Sun H."/>
            <person name="Tritt A."/>
            <person name="Yoshinaga Y."/>
            <person name="Zwiers L.-H."/>
            <person name="Turgeon B."/>
            <person name="Goodwin S."/>
            <person name="Spatafora J."/>
            <person name="Crous P."/>
            <person name="Grigoriev I."/>
        </authorList>
    </citation>
    <scope>NUCLEOTIDE SEQUENCE</scope>
    <source>
        <strain evidence="2">CBS 109.77</strain>
    </source>
</reference>
<gene>
    <name evidence="2" type="ORF">K505DRAFT_380813</name>
</gene>
<organism evidence="2 3">
    <name type="scientific">Melanomma pulvis-pyrius CBS 109.77</name>
    <dbReference type="NCBI Taxonomy" id="1314802"/>
    <lineage>
        <taxon>Eukaryota</taxon>
        <taxon>Fungi</taxon>
        <taxon>Dikarya</taxon>
        <taxon>Ascomycota</taxon>
        <taxon>Pezizomycotina</taxon>
        <taxon>Dothideomycetes</taxon>
        <taxon>Pleosporomycetidae</taxon>
        <taxon>Pleosporales</taxon>
        <taxon>Melanommataceae</taxon>
        <taxon>Melanomma</taxon>
    </lineage>
</organism>
<dbReference type="Proteomes" id="UP000799757">
    <property type="component" value="Unassembled WGS sequence"/>
</dbReference>
<dbReference type="PANTHER" id="PTHR21310">
    <property type="entry name" value="AMINOGLYCOSIDE PHOSPHOTRANSFERASE-RELATED-RELATED"/>
    <property type="match status" value="1"/>
</dbReference>
<name>A0A6A6WP07_9PLEO</name>
<dbReference type="InterPro" id="IPR011009">
    <property type="entry name" value="Kinase-like_dom_sf"/>
</dbReference>
<dbReference type="InterPro" id="IPR051678">
    <property type="entry name" value="AGP_Transferase"/>
</dbReference>
<dbReference type="GO" id="GO:0016740">
    <property type="term" value="F:transferase activity"/>
    <property type="evidence" value="ECO:0007669"/>
    <property type="project" value="UniProtKB-KW"/>
</dbReference>
<dbReference type="Gene3D" id="3.90.1200.10">
    <property type="match status" value="1"/>
</dbReference>